<dbReference type="PROSITE" id="PS50113">
    <property type="entry name" value="PAC"/>
    <property type="match status" value="2"/>
</dbReference>
<dbReference type="SUPFAM" id="SSF58104">
    <property type="entry name" value="Methyl-accepting chemotaxis protein (MCP) signaling domain"/>
    <property type="match status" value="1"/>
</dbReference>
<dbReference type="InterPro" id="IPR013656">
    <property type="entry name" value="PAS_4"/>
</dbReference>
<evidence type="ECO:0000256" key="1">
    <source>
        <dbReference type="PROSITE-ProRule" id="PRU00284"/>
    </source>
</evidence>
<feature type="domain" description="PAS" evidence="3">
    <location>
        <begin position="31"/>
        <end position="55"/>
    </location>
</feature>
<organism evidence="5 6">
    <name type="scientific">Serratia rubidaea</name>
    <name type="common">Serratia marinorubra</name>
    <dbReference type="NCBI Taxonomy" id="61652"/>
    <lineage>
        <taxon>Bacteria</taxon>
        <taxon>Pseudomonadati</taxon>
        <taxon>Pseudomonadota</taxon>
        <taxon>Gammaproteobacteria</taxon>
        <taxon>Enterobacterales</taxon>
        <taxon>Yersiniaceae</taxon>
        <taxon>Serratia</taxon>
    </lineage>
</organism>
<dbReference type="InterPro" id="IPR000700">
    <property type="entry name" value="PAS-assoc_C"/>
</dbReference>
<dbReference type="SMART" id="SM00283">
    <property type="entry name" value="MA"/>
    <property type="match status" value="1"/>
</dbReference>
<dbReference type="SMART" id="SM00091">
    <property type="entry name" value="PAS"/>
    <property type="match status" value="2"/>
</dbReference>
<feature type="domain" description="PAC" evidence="4">
    <location>
        <begin position="82"/>
        <end position="136"/>
    </location>
</feature>
<feature type="domain" description="PAC" evidence="4">
    <location>
        <begin position="206"/>
        <end position="258"/>
    </location>
</feature>
<keyword evidence="1" id="KW-0807">Transducer</keyword>
<dbReference type="RefSeq" id="WP_054304940.1">
    <property type="nucleotide sequence ID" value="NZ_CAMIPJ010000003.1"/>
</dbReference>
<evidence type="ECO:0000259" key="2">
    <source>
        <dbReference type="PROSITE" id="PS50111"/>
    </source>
</evidence>
<dbReference type="EMBL" id="LR134155">
    <property type="protein sequence ID" value="VEA72632.1"/>
    <property type="molecule type" value="Genomic_DNA"/>
</dbReference>
<feature type="domain" description="Methyl-accepting transducer" evidence="2">
    <location>
        <begin position="238"/>
        <end position="437"/>
    </location>
</feature>
<gene>
    <name evidence="5" type="primary">bdlA</name>
    <name evidence="5" type="ORF">NCTC9419_04246</name>
</gene>
<dbReference type="SMART" id="SM00086">
    <property type="entry name" value="PAC"/>
    <property type="match status" value="2"/>
</dbReference>
<evidence type="ECO:0000259" key="4">
    <source>
        <dbReference type="PROSITE" id="PS50113"/>
    </source>
</evidence>
<dbReference type="Gene3D" id="3.30.450.20">
    <property type="entry name" value="PAS domain"/>
    <property type="match status" value="2"/>
</dbReference>
<dbReference type="InterPro" id="IPR004089">
    <property type="entry name" value="MCPsignal_dom"/>
</dbReference>
<dbReference type="NCBIfam" id="TIGR00229">
    <property type="entry name" value="sensory_box"/>
    <property type="match status" value="2"/>
</dbReference>
<dbReference type="InterPro" id="IPR050903">
    <property type="entry name" value="Bact_Chemotaxis_MeTrfase"/>
</dbReference>
<dbReference type="STRING" id="61652.AXX16_3688"/>
<dbReference type="Pfam" id="PF08448">
    <property type="entry name" value="PAS_4"/>
    <property type="match status" value="2"/>
</dbReference>
<dbReference type="GO" id="GO:0007165">
    <property type="term" value="P:signal transduction"/>
    <property type="evidence" value="ECO:0007669"/>
    <property type="project" value="UniProtKB-KW"/>
</dbReference>
<dbReference type="Proteomes" id="UP000271603">
    <property type="component" value="Chromosome"/>
</dbReference>
<dbReference type="Pfam" id="PF00015">
    <property type="entry name" value="MCPsignal"/>
    <property type="match status" value="1"/>
</dbReference>
<dbReference type="GO" id="GO:0016020">
    <property type="term" value="C:membrane"/>
    <property type="evidence" value="ECO:0007669"/>
    <property type="project" value="InterPro"/>
</dbReference>
<evidence type="ECO:0000259" key="3">
    <source>
        <dbReference type="PROSITE" id="PS50112"/>
    </source>
</evidence>
<sequence length="437" mass="48127">MPLRFTQLTTRKAAELAAIERAVATIAFTPDGTILRANDLFLQLMGYTHQEVVGQPHRIFCEAAYAASADYRRHWQRLAEGQAISDTVQRRRKNGEPLWLQGTYTPVFDRRGRVCEIIKIASDVSARIVRDQEHVSLLTALSRSMAMITFSPQGVILDANDNMLALMGYSLAEARGQSHRMLCPAEYVASADYQQHWQRLARGEYITGRFERVNRQGARVWLEASYNPILDNEGRVVKVVKIAQDITRVMQQQQQEEALMRDVHQLSLDTDRSAAQGADIVQRAVDGMQQVETAAQHTSQLIGELGDYSQQIDTLVAAMRKIAAQTNLLAINAAIEAAHAAEHGRGFAVVAGEVRALAEQSRKAAVEIEGMTKAIQHGVAAAIDGMATCVAQAGGGVTLTRDAGAVIHQVNLGMQDVVKLMQAFRTVKQEETLTDAR</sequence>
<evidence type="ECO:0000313" key="6">
    <source>
        <dbReference type="Proteomes" id="UP000271603"/>
    </source>
</evidence>
<evidence type="ECO:0000313" key="5">
    <source>
        <dbReference type="EMBL" id="VEA72632.1"/>
    </source>
</evidence>
<dbReference type="PANTHER" id="PTHR24422">
    <property type="entry name" value="CHEMOTAXIS PROTEIN METHYLTRANSFERASE"/>
    <property type="match status" value="1"/>
</dbReference>
<dbReference type="PROSITE" id="PS50111">
    <property type="entry name" value="CHEMOTAXIS_TRANSDUC_2"/>
    <property type="match status" value="1"/>
</dbReference>
<dbReference type="GO" id="GO:0006935">
    <property type="term" value="P:chemotaxis"/>
    <property type="evidence" value="ECO:0007669"/>
    <property type="project" value="UniProtKB-ARBA"/>
</dbReference>
<dbReference type="SUPFAM" id="SSF55785">
    <property type="entry name" value="PYP-like sensor domain (PAS domain)"/>
    <property type="match status" value="2"/>
</dbReference>
<dbReference type="InterPro" id="IPR001610">
    <property type="entry name" value="PAC"/>
</dbReference>
<proteinExistence type="predicted"/>
<reference evidence="5 6" key="1">
    <citation type="submission" date="2018-12" db="EMBL/GenBank/DDBJ databases">
        <authorList>
            <consortium name="Pathogen Informatics"/>
        </authorList>
    </citation>
    <scope>NUCLEOTIDE SEQUENCE [LARGE SCALE GENOMIC DNA]</scope>
    <source>
        <strain evidence="5 6">NCTC9419</strain>
    </source>
</reference>
<dbReference type="PROSITE" id="PS50112">
    <property type="entry name" value="PAS"/>
    <property type="match status" value="1"/>
</dbReference>
<dbReference type="PANTHER" id="PTHR24422:SF10">
    <property type="entry name" value="CHEMOTAXIS PROTEIN METHYLTRANSFERASE 2"/>
    <property type="match status" value="1"/>
</dbReference>
<name>A0A3S4GEJ5_SERRU</name>
<dbReference type="AlphaFoldDB" id="A0A3S4GEJ5"/>
<dbReference type="InterPro" id="IPR035965">
    <property type="entry name" value="PAS-like_dom_sf"/>
</dbReference>
<dbReference type="GeneID" id="61764921"/>
<dbReference type="CDD" id="cd00130">
    <property type="entry name" value="PAS"/>
    <property type="match status" value="2"/>
</dbReference>
<protein>
    <submittedName>
        <fullName evidence="5">Chemotaxis regulator BdlA</fullName>
    </submittedName>
</protein>
<accession>A0A3S4GEJ5</accession>
<dbReference type="Gene3D" id="1.10.287.950">
    <property type="entry name" value="Methyl-accepting chemotaxis protein"/>
    <property type="match status" value="1"/>
</dbReference>
<dbReference type="InterPro" id="IPR000014">
    <property type="entry name" value="PAS"/>
</dbReference>